<name>A0A4R2KJR1_9RHOB</name>
<dbReference type="OrthoDB" id="7868851at2"/>
<proteinExistence type="predicted"/>
<dbReference type="RefSeq" id="WP_132544751.1">
    <property type="nucleotide sequence ID" value="NZ_SLWW01000008.1"/>
</dbReference>
<dbReference type="AlphaFoldDB" id="A0A4R2KJR1"/>
<accession>A0A4R2KJR1</accession>
<organism evidence="1 2">
    <name type="scientific">Rhodovulum euryhalinum</name>
    <dbReference type="NCBI Taxonomy" id="35805"/>
    <lineage>
        <taxon>Bacteria</taxon>
        <taxon>Pseudomonadati</taxon>
        <taxon>Pseudomonadota</taxon>
        <taxon>Alphaproteobacteria</taxon>
        <taxon>Rhodobacterales</taxon>
        <taxon>Paracoccaceae</taxon>
        <taxon>Rhodovulum</taxon>
    </lineage>
</organism>
<dbReference type="Proteomes" id="UP000295142">
    <property type="component" value="Unassembled WGS sequence"/>
</dbReference>
<sequence>MPDRRLIAIVTGLMLIVGSLAARAAEPTLDQLRVIDALLTRNDTRGLLAFLEQNPDLLLGEDELSAELRRFATTVSGGRLRVDFVAAPPLEQRDGVVSRGAAFPGIY</sequence>
<protein>
    <submittedName>
        <fullName evidence="1">Uncharacterized protein</fullName>
    </submittedName>
</protein>
<gene>
    <name evidence="1" type="ORF">EV655_10867</name>
</gene>
<dbReference type="EMBL" id="SLWW01000008">
    <property type="protein sequence ID" value="TCO70826.1"/>
    <property type="molecule type" value="Genomic_DNA"/>
</dbReference>
<comment type="caution">
    <text evidence="1">The sequence shown here is derived from an EMBL/GenBank/DDBJ whole genome shotgun (WGS) entry which is preliminary data.</text>
</comment>
<keyword evidence="2" id="KW-1185">Reference proteome</keyword>
<evidence type="ECO:0000313" key="1">
    <source>
        <dbReference type="EMBL" id="TCO70826.1"/>
    </source>
</evidence>
<evidence type="ECO:0000313" key="2">
    <source>
        <dbReference type="Proteomes" id="UP000295142"/>
    </source>
</evidence>
<reference evidence="1 2" key="1">
    <citation type="submission" date="2019-03" db="EMBL/GenBank/DDBJ databases">
        <title>Genomic Encyclopedia of Type Strains, Phase IV (KMG-IV): sequencing the most valuable type-strain genomes for metagenomic binning, comparative biology and taxonomic classification.</title>
        <authorList>
            <person name="Goeker M."/>
        </authorList>
    </citation>
    <scope>NUCLEOTIDE SEQUENCE [LARGE SCALE GENOMIC DNA]</scope>
    <source>
        <strain evidence="1 2">DSM 4868</strain>
    </source>
</reference>